<dbReference type="EMBL" id="JAVFWO010000005">
    <property type="protein sequence ID" value="MDQ7879759.1"/>
    <property type="molecule type" value="Genomic_DNA"/>
</dbReference>
<dbReference type="SUPFAM" id="SSF48230">
    <property type="entry name" value="Chondroitin AC/alginate lyase"/>
    <property type="match status" value="1"/>
</dbReference>
<reference evidence="2 3" key="1">
    <citation type="submission" date="2023-08" db="EMBL/GenBank/DDBJ databases">
        <title>Microbacterium psychrotolerans sp. nov., a psychrotolerant bacterium isolated from soil in Heilongjiang Province, China.</title>
        <authorList>
            <person name="An P."/>
            <person name="Zhao D."/>
            <person name="Xiang H."/>
        </authorList>
    </citation>
    <scope>NUCLEOTIDE SEQUENCE [LARGE SCALE GENOMIC DNA]</scope>
    <source>
        <strain evidence="2 3">QXD-8</strain>
    </source>
</reference>
<keyword evidence="3" id="KW-1185">Reference proteome</keyword>
<dbReference type="InterPro" id="IPR008979">
    <property type="entry name" value="Galactose-bd-like_sf"/>
</dbReference>
<feature type="signal peptide" evidence="1">
    <location>
        <begin position="1"/>
        <end position="39"/>
    </location>
</feature>
<dbReference type="Pfam" id="PF17963">
    <property type="entry name" value="Big_9"/>
    <property type="match status" value="1"/>
</dbReference>
<keyword evidence="1" id="KW-0732">Signal</keyword>
<evidence type="ECO:0000313" key="3">
    <source>
        <dbReference type="Proteomes" id="UP001235133"/>
    </source>
</evidence>
<name>A0ABU0Z5B1_9MICO</name>
<dbReference type="RefSeq" id="WP_308869398.1">
    <property type="nucleotide sequence ID" value="NZ_JAVFWO010000005.1"/>
</dbReference>
<dbReference type="Gene3D" id="2.60.40.10">
    <property type="entry name" value="Immunoglobulins"/>
    <property type="match status" value="1"/>
</dbReference>
<protein>
    <submittedName>
        <fullName evidence="2">Discoidin domain-containing protein</fullName>
    </submittedName>
</protein>
<evidence type="ECO:0000313" key="2">
    <source>
        <dbReference type="EMBL" id="MDQ7879759.1"/>
    </source>
</evidence>
<evidence type="ECO:0000256" key="1">
    <source>
        <dbReference type="SAM" id="SignalP"/>
    </source>
</evidence>
<accession>A0ABU0Z5B1</accession>
<sequence>MLRTPKHTTTNRGRRGIGVLVATAIGLSALTAAPTSAVAAEAPAAPEIVESVSPEGFQHPGIGVTADQLRNVQEQLAAGAEPWTSYYAAMAQTKYASRAYVAQNQGATDEQPKDNSYNEVAMRSRAHDDSLGALTQAVMYAATGEEVYRANALHVLRTWSSLDPAAYAYFADAHIHTGVPLYYFVTAAEIVRATEPANDTLDGYDLRWTERDQQRAEDNLVRPTLETFLFSQNRLWNQHTYGVLGMIAAAIFLDDAQLYAERVEWFSVNSTYESEHIINGGDVNGGLASLIRSIDADDPMNPYGKDFVELLEMARDQAHAEGDITTLSAAARIVNNQGTRLDPVAGTVSTAEDAVSPYGFLDDRLLKGADVFAEFMMGGEPPFVDTSGGASTLSQAYRGRLRDLMSDLYYQYTYIEGVDVEAEAPHLALLHEQSDGPLYYYGSAIENFWNPRGSDFTDSESWLAFPSELAEQDVKVPLPASSAEVSPVKYGFAVGRGAKLLTDDDGADIARLNPNRGDAVVAIRRMVWSTGATSLVGIRVRTQGRATLQASATETSEPFSAIALPDTKGEWTTVWADVGQAVAAGKPVGQHILLLRALDSKSPVDVGGVVADAARTITPPVFADGPDLAFVAVAGESIARPITVTDADSDRALSLQGAPRGASISADGVFTWTPASAGEEQLLVVAADGEATTTLSVTVTVAADREGAIAGTLEGLEDSAQYTSVSWAAVGAAVSAARAGVAADAATFAALLEDLRLAVAQLDLLNPRLDDGTLDYSLTVTSPELSQTTLRALVDGSNQTTWGDRRDNSVELDFGAGYRVQADRFGLLARDTFANRSEGTNVYGSNDAVSWTLLTEHPNEGSDAGVEYIDVRDEVRALRYRYIRLQIDEPGAPTDPAYPGIWTQADFRIDGVRTEVTLEDQLAEARAADLSGSSRASVVLFARELDAVTTAAGDPDADTVALVARLHAAWDLLGDPPFDTLDVASSWVTASTRSWDGKRDAAANGWAMFDGDLATFTDTTSASGWVSVVPTDGRQLTVEGVRFAPRATFASRAQGIQFQGSSDGGVTWTTFASVTRATDGWNRIDLSVPVATIAVRVLATSGNTNLAEVELISSTADRSALILYLDETKGLTQAEWTPDSWAGYTEARADAQTLVDAAETDQAAIDALAAALAAAIDGLERAD</sequence>
<dbReference type="Gene3D" id="2.60.120.260">
    <property type="entry name" value="Galactose-binding domain-like"/>
    <property type="match status" value="2"/>
</dbReference>
<organism evidence="2 3">
    <name type="scientific">Microbacterium psychrotolerans</name>
    <dbReference type="NCBI Taxonomy" id="3068321"/>
    <lineage>
        <taxon>Bacteria</taxon>
        <taxon>Bacillati</taxon>
        <taxon>Actinomycetota</taxon>
        <taxon>Actinomycetes</taxon>
        <taxon>Micrococcales</taxon>
        <taxon>Microbacteriaceae</taxon>
        <taxon>Microbacterium</taxon>
    </lineage>
</organism>
<feature type="chain" id="PRO_5046038942" evidence="1">
    <location>
        <begin position="40"/>
        <end position="1183"/>
    </location>
</feature>
<proteinExistence type="predicted"/>
<dbReference type="InterPro" id="IPR008929">
    <property type="entry name" value="Chondroitin_lyas"/>
</dbReference>
<dbReference type="SUPFAM" id="SSF49785">
    <property type="entry name" value="Galactose-binding domain-like"/>
    <property type="match status" value="2"/>
</dbReference>
<dbReference type="Gene3D" id="1.50.10.100">
    <property type="entry name" value="Chondroitin AC/alginate lyase"/>
    <property type="match status" value="1"/>
</dbReference>
<dbReference type="Proteomes" id="UP001235133">
    <property type="component" value="Unassembled WGS sequence"/>
</dbReference>
<dbReference type="InterPro" id="IPR013783">
    <property type="entry name" value="Ig-like_fold"/>
</dbReference>
<comment type="caution">
    <text evidence="2">The sequence shown here is derived from an EMBL/GenBank/DDBJ whole genome shotgun (WGS) entry which is preliminary data.</text>
</comment>
<gene>
    <name evidence="2" type="ORF">Q9R08_17335</name>
</gene>
<dbReference type="Gene3D" id="1.20.1270.90">
    <property type="entry name" value="AF1782-like"/>
    <property type="match status" value="1"/>
</dbReference>